<dbReference type="InterPro" id="IPR018060">
    <property type="entry name" value="HTH_AraC"/>
</dbReference>
<feature type="transmembrane region" description="Helical" evidence="4">
    <location>
        <begin position="193"/>
        <end position="211"/>
    </location>
</feature>
<feature type="transmembrane region" description="Helical" evidence="4">
    <location>
        <begin position="38"/>
        <end position="57"/>
    </location>
</feature>
<reference evidence="6 7" key="1">
    <citation type="journal article" date="2012" name="J. Bacteriol.">
        <title>Draft Genome Sequence of Cecembia lonarensis Strain LW9T, Isolated from Lonar Lake, a Haloalkaline Lake in India.</title>
        <authorList>
            <person name="Shivaji S."/>
            <person name="Ara S."/>
            <person name="Singh A."/>
            <person name="Pinnaka A.K."/>
        </authorList>
    </citation>
    <scope>NUCLEOTIDE SEQUENCE [LARGE SCALE GENOMIC DNA]</scope>
    <source>
        <strain evidence="6 7">LW9</strain>
    </source>
</reference>
<dbReference type="InterPro" id="IPR018062">
    <property type="entry name" value="HTH_AraC-typ_CS"/>
</dbReference>
<proteinExistence type="predicted"/>
<dbReference type="OrthoDB" id="6283866at2"/>
<keyword evidence="4" id="KW-0812">Transmembrane</keyword>
<evidence type="ECO:0000259" key="5">
    <source>
        <dbReference type="PROSITE" id="PS01124"/>
    </source>
</evidence>
<dbReference type="PROSITE" id="PS00041">
    <property type="entry name" value="HTH_ARAC_FAMILY_1"/>
    <property type="match status" value="1"/>
</dbReference>
<dbReference type="SUPFAM" id="SSF46689">
    <property type="entry name" value="Homeodomain-like"/>
    <property type="match status" value="1"/>
</dbReference>
<dbReference type="PROSITE" id="PS01124">
    <property type="entry name" value="HTH_ARAC_FAMILY_2"/>
    <property type="match status" value="1"/>
</dbReference>
<name>K1LFH3_CECL9</name>
<dbReference type="Proteomes" id="UP000004478">
    <property type="component" value="Unassembled WGS sequence"/>
</dbReference>
<dbReference type="PANTHER" id="PTHR43280:SF29">
    <property type="entry name" value="ARAC-FAMILY TRANSCRIPTIONAL REGULATOR"/>
    <property type="match status" value="1"/>
</dbReference>
<keyword evidence="1" id="KW-0805">Transcription regulation</keyword>
<feature type="transmembrane region" description="Helical" evidence="4">
    <location>
        <begin position="101"/>
        <end position="118"/>
    </location>
</feature>
<keyword evidence="2" id="KW-0238">DNA-binding</keyword>
<keyword evidence="7" id="KW-1185">Reference proteome</keyword>
<feature type="transmembrane region" description="Helical" evidence="4">
    <location>
        <begin position="12"/>
        <end position="31"/>
    </location>
</feature>
<evidence type="ECO:0000256" key="2">
    <source>
        <dbReference type="ARBA" id="ARBA00023125"/>
    </source>
</evidence>
<gene>
    <name evidence="6" type="ORF">B879_00485</name>
</gene>
<accession>K1LFH3</accession>
<dbReference type="Pfam" id="PF12833">
    <property type="entry name" value="HTH_18"/>
    <property type="match status" value="1"/>
</dbReference>
<dbReference type="GO" id="GO:0043565">
    <property type="term" value="F:sequence-specific DNA binding"/>
    <property type="evidence" value="ECO:0007669"/>
    <property type="project" value="InterPro"/>
</dbReference>
<dbReference type="SMART" id="SM00342">
    <property type="entry name" value="HTH_ARAC"/>
    <property type="match status" value="1"/>
</dbReference>
<evidence type="ECO:0000313" key="7">
    <source>
        <dbReference type="Proteomes" id="UP000004478"/>
    </source>
</evidence>
<evidence type="ECO:0000256" key="3">
    <source>
        <dbReference type="ARBA" id="ARBA00023163"/>
    </source>
</evidence>
<dbReference type="GO" id="GO:0003700">
    <property type="term" value="F:DNA-binding transcription factor activity"/>
    <property type="evidence" value="ECO:0007669"/>
    <property type="project" value="InterPro"/>
</dbReference>
<feature type="transmembrane region" description="Helical" evidence="4">
    <location>
        <begin position="223"/>
        <end position="249"/>
    </location>
</feature>
<protein>
    <submittedName>
        <fullName evidence="6">Helix-turn-helix domain protein</fullName>
    </submittedName>
</protein>
<dbReference type="AlphaFoldDB" id="K1LFH3"/>
<keyword evidence="3" id="KW-0804">Transcription</keyword>
<feature type="domain" description="HTH araC/xylS-type" evidence="5">
    <location>
        <begin position="275"/>
        <end position="383"/>
    </location>
</feature>
<evidence type="ECO:0000256" key="4">
    <source>
        <dbReference type="SAM" id="Phobius"/>
    </source>
</evidence>
<feature type="transmembrane region" description="Helical" evidence="4">
    <location>
        <begin position="152"/>
        <end position="173"/>
    </location>
</feature>
<feature type="transmembrane region" description="Helical" evidence="4">
    <location>
        <begin position="69"/>
        <end position="89"/>
    </location>
</feature>
<evidence type="ECO:0000313" key="6">
    <source>
        <dbReference type="EMBL" id="EKB50957.1"/>
    </source>
</evidence>
<dbReference type="EMBL" id="AMGM01000004">
    <property type="protein sequence ID" value="EKB50957.1"/>
    <property type="molecule type" value="Genomic_DNA"/>
</dbReference>
<dbReference type="PANTHER" id="PTHR43280">
    <property type="entry name" value="ARAC-FAMILY TRANSCRIPTIONAL REGULATOR"/>
    <property type="match status" value="1"/>
</dbReference>
<comment type="caution">
    <text evidence="6">The sequence shown here is derived from an EMBL/GenBank/DDBJ whole genome shotgun (WGS) entry which is preliminary data.</text>
</comment>
<keyword evidence="4" id="KW-1133">Transmembrane helix</keyword>
<sequence>MEIYLDWKNSIYLSSQLIGCLIGFLLIGNGYKKNPSNIILGFILISLSYIAFISWLVHSGNFIYFPQLYRTGNLVSLVTIPFIFLYVQTVILSRKVKPTDLLHFLPALIFLVDFWPVFMLNPQEKLKLIESEISDPALFTQYNQSRFFSSNFYTSFRTILLVTYWIASLSLVLKCQSKMRKTFTDFGKTWFSWIKIFLGFELLLFMPYLIFIRSADPLFAFELLHFFAAVFTLGAGVSLLFFPTLLYGLNVEKHIEQKIKEKTDTKDILTQQKVSEIEAKLKAVLDQEKIFLNRGYSIHNLALDTGVPGYLLTLFINHHLDCSFSDFINQKRIDEACLLIDSGNYNHLSINGLAELAGFNNRNSFTQAFQKFKNIPPSAYIKSSKEKTGK</sequence>
<dbReference type="Gene3D" id="1.10.10.60">
    <property type="entry name" value="Homeodomain-like"/>
    <property type="match status" value="1"/>
</dbReference>
<organism evidence="6 7">
    <name type="scientific">Cecembia lonarensis (strain CCUG 58316 / KCTC 22772 / LW9)</name>
    <dbReference type="NCBI Taxonomy" id="1225176"/>
    <lineage>
        <taxon>Bacteria</taxon>
        <taxon>Pseudomonadati</taxon>
        <taxon>Bacteroidota</taxon>
        <taxon>Cytophagia</taxon>
        <taxon>Cytophagales</taxon>
        <taxon>Cyclobacteriaceae</taxon>
        <taxon>Cecembia</taxon>
    </lineage>
</organism>
<evidence type="ECO:0000256" key="1">
    <source>
        <dbReference type="ARBA" id="ARBA00023015"/>
    </source>
</evidence>
<keyword evidence="4" id="KW-0472">Membrane</keyword>
<dbReference type="InterPro" id="IPR009057">
    <property type="entry name" value="Homeodomain-like_sf"/>
</dbReference>